<reference evidence="1" key="1">
    <citation type="submission" date="2003-10" db="EMBL/GenBank/DDBJ databases">
        <title>Precursor organization and gene structure of scorpion venom antimicrobial peptides.</title>
        <authorList>
            <person name="Zhu S."/>
            <person name="Tytgat J."/>
        </authorList>
    </citation>
    <scope>NUCLEOTIDE SEQUENCE</scope>
    <source>
        <tissue evidence="1">Venom gland</tissue>
    </source>
</reference>
<dbReference type="AlphaFoldDB" id="Q5VJS7"/>
<evidence type="ECO:0000313" key="1">
    <source>
        <dbReference type="EMBL" id="AAQ94363.1"/>
    </source>
</evidence>
<dbReference type="EMBL" id="AY427950">
    <property type="protein sequence ID" value="AAQ94363.1"/>
    <property type="molecule type" value="Genomic_DNA"/>
</dbReference>
<protein>
    <submittedName>
        <fullName evidence="1">Opis11KD</fullName>
    </submittedName>
</protein>
<name>Q5VJS7_OPICA</name>
<sequence length="96" mass="11536">MKFSMFNSSCIHFYRRVYNLLDNLAITSYSITAQYINCRLRCYFGYSRLQPRFRSVQKPEYFYARTLKPAKGNTIQIQQSIAKVCTAHLRFDPRYR</sequence>
<proteinExistence type="predicted"/>
<accession>Q5VJS7</accession>
<organism evidence="1">
    <name type="scientific">Opistophthalmus carinatus</name>
    <name type="common">African yellow leg scorpion</name>
    <dbReference type="NCBI Taxonomy" id="190115"/>
    <lineage>
        <taxon>Eukaryota</taxon>
        <taxon>Metazoa</taxon>
        <taxon>Ecdysozoa</taxon>
        <taxon>Arthropoda</taxon>
        <taxon>Chelicerata</taxon>
        <taxon>Arachnida</taxon>
        <taxon>Scorpiones</taxon>
        <taxon>Iurida</taxon>
        <taxon>Scorpionoidea</taxon>
        <taxon>Scorpionidae</taxon>
        <taxon>Opistophthalminae</taxon>
        <taxon>Opistophthalmus</taxon>
    </lineage>
</organism>